<dbReference type="Gene3D" id="1.10.10.10">
    <property type="entry name" value="Winged helix-like DNA-binding domain superfamily/Winged helix DNA-binding domain"/>
    <property type="match status" value="1"/>
</dbReference>
<feature type="region of interest" description="Disordered" evidence="1">
    <location>
        <begin position="64"/>
        <end position="96"/>
    </location>
</feature>
<dbReference type="Proteomes" id="UP000642107">
    <property type="component" value="Unassembled WGS sequence"/>
</dbReference>
<evidence type="ECO:0000256" key="1">
    <source>
        <dbReference type="SAM" id="MobiDB-lite"/>
    </source>
</evidence>
<dbReference type="EMBL" id="JACZDF010000001">
    <property type="protein sequence ID" value="MBD9698291.1"/>
    <property type="molecule type" value="Genomic_DNA"/>
</dbReference>
<dbReference type="InterPro" id="IPR036388">
    <property type="entry name" value="WH-like_DNA-bd_sf"/>
</dbReference>
<accession>A0ABR9DPD6</accession>
<evidence type="ECO:0000313" key="2">
    <source>
        <dbReference type="EMBL" id="MBD9698291.1"/>
    </source>
</evidence>
<keyword evidence="3" id="KW-1185">Reference proteome</keyword>
<dbReference type="SUPFAM" id="SSF46785">
    <property type="entry name" value="Winged helix' DNA-binding domain"/>
    <property type="match status" value="1"/>
</dbReference>
<gene>
    <name evidence="2" type="ORF">IGS67_02125</name>
</gene>
<feature type="compositionally biased region" description="Low complexity" evidence="1">
    <location>
        <begin position="9"/>
        <end position="20"/>
    </location>
</feature>
<evidence type="ECO:0000313" key="3">
    <source>
        <dbReference type="Proteomes" id="UP000642107"/>
    </source>
</evidence>
<protein>
    <submittedName>
        <fullName evidence="2">Transcriptional regulator</fullName>
    </submittedName>
</protein>
<proteinExistence type="predicted"/>
<sequence length="230" mass="23878">MTPRPGYGPAAVVPRPSPAADLSRARRQVLDLLVVRGVPTSVATVAAELGQHTNTVREHLEGLADAGLADRSTARPAGRGRPGTLYEARPTSTTDPGAREYAALASVLADQIARTSPDPRADALAAGDRWGRDLVAHEPSAGAPHARRTVVRLLDRLGFGPSADATDSAVELRRCPLLDAALRTPEVVCAVHLGLARGALDALGAPTDRTALEAFALPGACLLHLDAPEA</sequence>
<dbReference type="Pfam" id="PF12840">
    <property type="entry name" value="HTH_20"/>
    <property type="match status" value="1"/>
</dbReference>
<feature type="region of interest" description="Disordered" evidence="1">
    <location>
        <begin position="1"/>
        <end position="20"/>
    </location>
</feature>
<name>A0ABR9DPD6_9MICO</name>
<organism evidence="2 3">
    <name type="scientific">Flavimobilis rhizosphaerae</name>
    <dbReference type="NCBI Taxonomy" id="2775421"/>
    <lineage>
        <taxon>Bacteria</taxon>
        <taxon>Bacillati</taxon>
        <taxon>Actinomycetota</taxon>
        <taxon>Actinomycetes</taxon>
        <taxon>Micrococcales</taxon>
        <taxon>Jonesiaceae</taxon>
        <taxon>Flavimobilis</taxon>
    </lineage>
</organism>
<comment type="caution">
    <text evidence="2">The sequence shown here is derived from an EMBL/GenBank/DDBJ whole genome shotgun (WGS) entry which is preliminary data.</text>
</comment>
<reference evidence="2 3" key="1">
    <citation type="submission" date="2020-09" db="EMBL/GenBank/DDBJ databases">
        <title>Flavimobilis rhizosphaerae sp. nov., isolated from rhizosphere soil of Spartina alterniflora.</title>
        <authorList>
            <person name="Hanqin C."/>
        </authorList>
    </citation>
    <scope>NUCLEOTIDE SEQUENCE [LARGE SCALE GENOMIC DNA]</scope>
    <source>
        <strain evidence="2 3">GY 10621</strain>
    </source>
</reference>
<dbReference type="InterPro" id="IPR036390">
    <property type="entry name" value="WH_DNA-bd_sf"/>
</dbReference>